<dbReference type="EMBL" id="HG966617">
    <property type="protein sequence ID" value="CDO59432.1"/>
    <property type="molecule type" value="Genomic_DNA"/>
</dbReference>
<dbReference type="PANTHER" id="PTHR43861:SF1">
    <property type="entry name" value="TRANS-ACONITATE 2-METHYLTRANSFERASE"/>
    <property type="match status" value="1"/>
</dbReference>
<protein>
    <submittedName>
        <fullName evidence="2">Possible methyltransferases</fullName>
    </submittedName>
</protein>
<reference evidence="2 3" key="1">
    <citation type="journal article" date="2014" name="Front. Genet.">
        <title>Genome and metabolic network of "Candidatus Phaeomarinobacter ectocarpi" Ec32, a new candidate genus of Alphaproteobacteria frequently associated with brown algae.</title>
        <authorList>
            <person name="Dittami S.M."/>
            <person name="Barbeyron T."/>
            <person name="Boyen C."/>
            <person name="Cambefort J."/>
            <person name="Collet G."/>
            <person name="Delage L."/>
            <person name="Gobet A."/>
            <person name="Groisillier A."/>
            <person name="Leblanc C."/>
            <person name="Michel G."/>
            <person name="Scornet D."/>
            <person name="Siegel A."/>
            <person name="Tapia J.E."/>
            <person name="Tonon T."/>
        </authorList>
    </citation>
    <scope>NUCLEOTIDE SEQUENCE [LARGE SCALE GENOMIC DNA]</scope>
    <source>
        <strain evidence="2 3">Ec32</strain>
    </source>
</reference>
<dbReference type="InterPro" id="IPR025714">
    <property type="entry name" value="Methyltranfer_dom"/>
</dbReference>
<dbReference type="InterPro" id="IPR029063">
    <property type="entry name" value="SAM-dependent_MTases_sf"/>
</dbReference>
<feature type="domain" description="Methyltransferase" evidence="1">
    <location>
        <begin position="39"/>
        <end position="144"/>
    </location>
</feature>
<keyword evidence="2" id="KW-0808">Transferase</keyword>
<dbReference type="STRING" id="1458461.BN1012_Phect1218"/>
<evidence type="ECO:0000313" key="3">
    <source>
        <dbReference type="Proteomes" id="UP000032160"/>
    </source>
</evidence>
<dbReference type="CDD" id="cd02440">
    <property type="entry name" value="AdoMet_MTases"/>
    <property type="match status" value="1"/>
</dbReference>
<dbReference type="RefSeq" id="WP_043951140.1">
    <property type="nucleotide sequence ID" value="NZ_HG966617.1"/>
</dbReference>
<dbReference type="Pfam" id="PF13847">
    <property type="entry name" value="Methyltransf_31"/>
    <property type="match status" value="1"/>
</dbReference>
<dbReference type="KEGG" id="pect:BN1012_Phect1218"/>
<dbReference type="Gene3D" id="3.40.50.150">
    <property type="entry name" value="Vaccinia Virus protein VP39"/>
    <property type="match status" value="1"/>
</dbReference>
<dbReference type="PATRIC" id="fig|1458461.3.peg.1217"/>
<keyword evidence="3" id="KW-1185">Reference proteome</keyword>
<gene>
    <name evidence="2" type="ORF">BN1012_Phect1218</name>
</gene>
<evidence type="ECO:0000313" key="2">
    <source>
        <dbReference type="EMBL" id="CDO59432.1"/>
    </source>
</evidence>
<dbReference type="HOGENOM" id="CLU_037990_15_0_5"/>
<dbReference type="Proteomes" id="UP000032160">
    <property type="component" value="Chromosome I"/>
</dbReference>
<dbReference type="PANTHER" id="PTHR43861">
    <property type="entry name" value="TRANS-ACONITATE 2-METHYLTRANSFERASE-RELATED"/>
    <property type="match status" value="1"/>
</dbReference>
<keyword evidence="2" id="KW-0489">Methyltransferase</keyword>
<dbReference type="AlphaFoldDB" id="X5MCQ5"/>
<organism evidence="2 3">
    <name type="scientific">Candidatus Phaeomarinibacter ectocarpi</name>
    <dbReference type="NCBI Taxonomy" id="1458461"/>
    <lineage>
        <taxon>Bacteria</taxon>
        <taxon>Pseudomonadati</taxon>
        <taxon>Pseudomonadota</taxon>
        <taxon>Alphaproteobacteria</taxon>
        <taxon>Hyphomicrobiales</taxon>
        <taxon>Parvibaculaceae</taxon>
        <taxon>Candidatus Phaeomarinibacter</taxon>
    </lineage>
</organism>
<evidence type="ECO:0000259" key="1">
    <source>
        <dbReference type="Pfam" id="PF13847"/>
    </source>
</evidence>
<name>X5MCQ5_9HYPH</name>
<dbReference type="SUPFAM" id="SSF53335">
    <property type="entry name" value="S-adenosyl-L-methionine-dependent methyltransferases"/>
    <property type="match status" value="1"/>
</dbReference>
<accession>X5MCQ5</accession>
<dbReference type="GO" id="GO:0008168">
    <property type="term" value="F:methyltransferase activity"/>
    <property type="evidence" value="ECO:0007669"/>
    <property type="project" value="UniProtKB-KW"/>
</dbReference>
<sequence length="207" mass="22977">MPHDAKFWDKIADKYFASPIGDMDAYEEKLRLTREQFRPDMQVMEFGCGTGSTALRHAPHVAHIDAFDISDAMLAIAKRQALEQNVSNVKFTTADIADMNVPDESYDAILGNSIMHLIEDPAGTTKDIYRWLKPGGVFVSSTVCLGDGMNWLKLILPLGRAIGKVPFVQFLKADALVGFMTDAGFKIETHWQPGNGRTVFLICRKPG</sequence>
<dbReference type="GO" id="GO:0032259">
    <property type="term" value="P:methylation"/>
    <property type="evidence" value="ECO:0007669"/>
    <property type="project" value="UniProtKB-KW"/>
</dbReference>
<proteinExistence type="predicted"/>
<dbReference type="OrthoDB" id="5642573at2"/>